<evidence type="ECO:0000313" key="6">
    <source>
        <dbReference type="Proteomes" id="UP000294114"/>
    </source>
</evidence>
<evidence type="ECO:0000256" key="2">
    <source>
        <dbReference type="ARBA" id="ARBA00022729"/>
    </source>
</evidence>
<keyword evidence="6" id="KW-1185">Reference proteome</keyword>
<dbReference type="InterPro" id="IPR000126">
    <property type="entry name" value="V8_ser_AS"/>
</dbReference>
<dbReference type="InterPro" id="IPR043504">
    <property type="entry name" value="Peptidase_S1_PA_chymotrypsin"/>
</dbReference>
<reference evidence="5 6" key="1">
    <citation type="submission" date="2019-02" db="EMBL/GenBank/DDBJ databases">
        <title>Sequencing the genomes of 1000 actinobacteria strains.</title>
        <authorList>
            <person name="Klenk H.-P."/>
        </authorList>
    </citation>
    <scope>NUCLEOTIDE SEQUENCE [LARGE SCALE GENOMIC DNA]</scope>
    <source>
        <strain evidence="5 6">DSM 45612</strain>
    </source>
</reference>
<evidence type="ECO:0000313" key="5">
    <source>
        <dbReference type="EMBL" id="RZU74982.1"/>
    </source>
</evidence>
<protein>
    <submittedName>
        <fullName evidence="5">Trypsin-like peptidase</fullName>
    </submittedName>
</protein>
<dbReference type="SUPFAM" id="SSF50494">
    <property type="entry name" value="Trypsin-like serine proteases"/>
    <property type="match status" value="1"/>
</dbReference>
<dbReference type="Gene3D" id="2.40.10.10">
    <property type="entry name" value="Trypsin-like serine proteases"/>
    <property type="match status" value="2"/>
</dbReference>
<keyword evidence="2" id="KW-0732">Signal</keyword>
<dbReference type="PANTHER" id="PTHR36234">
    <property type="entry name" value="LYSYL ENDOPEPTIDASE"/>
    <property type="match status" value="1"/>
</dbReference>
<dbReference type="InterPro" id="IPR029058">
    <property type="entry name" value="AB_hydrolase_fold"/>
</dbReference>
<dbReference type="PROSITE" id="PS00673">
    <property type="entry name" value="V8_SER"/>
    <property type="match status" value="1"/>
</dbReference>
<proteinExistence type="predicted"/>
<dbReference type="GO" id="GO:0006508">
    <property type="term" value="P:proteolysis"/>
    <property type="evidence" value="ECO:0007669"/>
    <property type="project" value="UniProtKB-KW"/>
</dbReference>
<dbReference type="InterPro" id="IPR008353">
    <property type="entry name" value="Peptidase_S1B_tx"/>
</dbReference>
<dbReference type="Proteomes" id="UP000294114">
    <property type="component" value="Unassembled WGS sequence"/>
</dbReference>
<dbReference type="Gene3D" id="3.40.50.1820">
    <property type="entry name" value="alpha/beta hydrolase"/>
    <property type="match status" value="1"/>
</dbReference>
<name>A0A4Q8BB10_9ACTN</name>
<dbReference type="InterPro" id="IPR009003">
    <property type="entry name" value="Peptidase_S1_PA"/>
</dbReference>
<dbReference type="Pfam" id="PF13365">
    <property type="entry name" value="Trypsin_2"/>
    <property type="match status" value="1"/>
</dbReference>
<dbReference type="AlphaFoldDB" id="A0A4Q8BB10"/>
<dbReference type="PRINTS" id="PR01774">
    <property type="entry name" value="EXFOLTOXIN"/>
</dbReference>
<evidence type="ECO:0000256" key="1">
    <source>
        <dbReference type="ARBA" id="ARBA00022670"/>
    </source>
</evidence>
<evidence type="ECO:0000256" key="3">
    <source>
        <dbReference type="ARBA" id="ARBA00022801"/>
    </source>
</evidence>
<accession>A0A4Q8BB10</accession>
<keyword evidence="4" id="KW-0720">Serine protease</keyword>
<dbReference type="EMBL" id="SHLD01000001">
    <property type="protein sequence ID" value="RZU74982.1"/>
    <property type="molecule type" value="Genomic_DNA"/>
</dbReference>
<comment type="caution">
    <text evidence="5">The sequence shown here is derived from an EMBL/GenBank/DDBJ whole genome shotgun (WGS) entry which is preliminary data.</text>
</comment>
<keyword evidence="1" id="KW-0645">Protease</keyword>
<dbReference type="RefSeq" id="WP_130334646.1">
    <property type="nucleotide sequence ID" value="NZ_SHLD01000001.1"/>
</dbReference>
<gene>
    <name evidence="5" type="ORF">EV384_3488</name>
</gene>
<organism evidence="5 6">
    <name type="scientific">Micromonospora kangleipakensis</name>
    <dbReference type="NCBI Taxonomy" id="1077942"/>
    <lineage>
        <taxon>Bacteria</taxon>
        <taxon>Bacillati</taxon>
        <taxon>Actinomycetota</taxon>
        <taxon>Actinomycetes</taxon>
        <taxon>Micromonosporales</taxon>
        <taxon>Micromonosporaceae</taxon>
        <taxon>Micromonospora</taxon>
    </lineage>
</organism>
<keyword evidence="3" id="KW-0378">Hydrolase</keyword>
<dbReference type="SUPFAM" id="SSF53474">
    <property type="entry name" value="alpha/beta-Hydrolases"/>
    <property type="match status" value="1"/>
</dbReference>
<dbReference type="PANTHER" id="PTHR36234:SF5">
    <property type="entry name" value="LYSYL ENDOPEPTIDASE"/>
    <property type="match status" value="1"/>
</dbReference>
<dbReference type="OrthoDB" id="1855925at2"/>
<evidence type="ECO:0000256" key="4">
    <source>
        <dbReference type="ARBA" id="ARBA00022825"/>
    </source>
</evidence>
<dbReference type="GO" id="GO:0004252">
    <property type="term" value="F:serine-type endopeptidase activity"/>
    <property type="evidence" value="ECO:0007669"/>
    <property type="project" value="InterPro"/>
</dbReference>
<sequence>MDQLVQLRREQVRQCAAASQRFEQYRSARAANLEKQEAGKRLVGTQEQLEARAGRLIRTGEVQVGAMLDAARTELSRPLLLERIIGESKDLQASSFLARGARAAASVARISIRDDGRELPLGTGFLVSPRLLLTNNHVLPDPAVARQVVIEFGAEMSVENLPLVPLRYDLDPDGLFVTDVELDFTLVLVSPGADRQPPGVVFGWNRLVAQLGKILVGEAVNIVGHPMGRKKEIAIRNNRLEVELTKFLHYSTDTEPGNSGSPVFNDQWEVVALHHCGVPRTDDQGRVLRRSGALWSEGDGDDAIDWMANEGARVSVIVKHLASLDPDAQHRTLLAEMGPEAGLGGGPIVVAPAAAVPVCAGPSVDLEAAVVRRGVPARPGALGGNHLLFLHGRGQEGHDPGAMRRSWTAALNHGLTLAGLHTIDPVDVWFPFYGDRFMETVRTTESAFVSIEALSAQPAATLAPAAPSTRILYETLVAEAAACAGMPDVDVLAPEGRFSHLVGLVVSKLQRQLSWVAARSGLDTFVIAQILRDVAAYLDNERVRRAVLDAVRETLPASGRLVIVSHSLGTVVAMDLIHELAPNLDVALLVTAGSPLGIDSVYNRLLLCGPNRPERIARWLNTWCPADAVAIGCPLHDDWRGQLDEIAVDNPKERAHNITDYLTHHPVARAVAEALKLS</sequence>